<name>A0A238ZRA0_9FIRM</name>
<organism evidence="2 3">
    <name type="scientific">Anaerovirgula multivorans</name>
    <dbReference type="NCBI Taxonomy" id="312168"/>
    <lineage>
        <taxon>Bacteria</taxon>
        <taxon>Bacillati</taxon>
        <taxon>Bacillota</taxon>
        <taxon>Clostridia</taxon>
        <taxon>Peptostreptococcales</taxon>
        <taxon>Natronincolaceae</taxon>
        <taxon>Anaerovirgula</taxon>
    </lineage>
</organism>
<evidence type="ECO:0000313" key="2">
    <source>
        <dbReference type="EMBL" id="SNR85870.1"/>
    </source>
</evidence>
<evidence type="ECO:0000313" key="3">
    <source>
        <dbReference type="Proteomes" id="UP000198304"/>
    </source>
</evidence>
<accession>A0A238ZRA0</accession>
<dbReference type="EMBL" id="FZOJ01000001">
    <property type="protein sequence ID" value="SNR85870.1"/>
    <property type="molecule type" value="Genomic_DNA"/>
</dbReference>
<dbReference type="AlphaFoldDB" id="A0A238ZRA0"/>
<protein>
    <submittedName>
        <fullName evidence="2">Uncharacterized protein</fullName>
    </submittedName>
</protein>
<dbReference type="Proteomes" id="UP000198304">
    <property type="component" value="Unassembled WGS sequence"/>
</dbReference>
<feature type="compositionally biased region" description="Basic and acidic residues" evidence="1">
    <location>
        <begin position="20"/>
        <end position="32"/>
    </location>
</feature>
<gene>
    <name evidence="2" type="ORF">SAMN05446037_100156</name>
</gene>
<feature type="region of interest" description="Disordered" evidence="1">
    <location>
        <begin position="1"/>
        <end position="48"/>
    </location>
</feature>
<evidence type="ECO:0000256" key="1">
    <source>
        <dbReference type="SAM" id="MobiDB-lite"/>
    </source>
</evidence>
<sequence>MPTPPKPFSVLTNEKKSHRTKAELEQRRKGEEALSTGTALKERPEVKDNPTAHKEFLRINKLLKQIKKNDAIYEPVINRYCMLQAECKDFEEKRESFYRDLQELTKDKESRIESEEMSLSAYYRMKNNLQNTIIALDRQVQSKRKMLLDIEKENIMTIAAALRSIPKKVDESKNPLLEALKGKRGNGTG</sequence>
<dbReference type="RefSeq" id="WP_089280857.1">
    <property type="nucleotide sequence ID" value="NZ_FZOJ01000001.1"/>
</dbReference>
<dbReference type="OrthoDB" id="6010489at2"/>
<proteinExistence type="predicted"/>
<keyword evidence="3" id="KW-1185">Reference proteome</keyword>
<reference evidence="2 3" key="1">
    <citation type="submission" date="2017-06" db="EMBL/GenBank/DDBJ databases">
        <authorList>
            <person name="Kim H.J."/>
            <person name="Triplett B.A."/>
        </authorList>
    </citation>
    <scope>NUCLEOTIDE SEQUENCE [LARGE SCALE GENOMIC DNA]</scope>
    <source>
        <strain evidence="2 3">SCA</strain>
    </source>
</reference>